<protein>
    <submittedName>
        <fullName evidence="1">Uncharacterized protein</fullName>
    </submittedName>
</protein>
<sequence length="80" mass="8795">MPGASSVVLHGFSGGVLQLIHRFPALVEETAGDWRFGRVRRTTAPRRVQEVVKGTATPLSDLIGHLWYGSYLLPAGRYMS</sequence>
<dbReference type="Proteomes" id="UP000182658">
    <property type="component" value="Unassembled WGS sequence"/>
</dbReference>
<accession>A0A1J7IC07</accession>
<gene>
    <name evidence="1" type="ORF">CONLIGDRAFT_86125</name>
</gene>
<reference evidence="1 2" key="1">
    <citation type="submission" date="2016-10" db="EMBL/GenBank/DDBJ databases">
        <title>Draft genome sequence of Coniochaeta ligniaria NRRL30616, a lignocellulolytic fungus for bioabatement of inhibitors in plant biomass hydrolysates.</title>
        <authorList>
            <consortium name="DOE Joint Genome Institute"/>
            <person name="Jimenez D.J."/>
            <person name="Hector R.E."/>
            <person name="Riley R."/>
            <person name="Sun H."/>
            <person name="Grigoriev I.V."/>
            <person name="Van Elsas J.D."/>
            <person name="Nichols N.N."/>
        </authorList>
    </citation>
    <scope>NUCLEOTIDE SEQUENCE [LARGE SCALE GENOMIC DNA]</scope>
    <source>
        <strain evidence="1 2">NRRL 30616</strain>
    </source>
</reference>
<keyword evidence="2" id="KW-1185">Reference proteome</keyword>
<proteinExistence type="predicted"/>
<name>A0A1J7IC07_9PEZI</name>
<dbReference type="AlphaFoldDB" id="A0A1J7IC07"/>
<dbReference type="EMBL" id="KV875102">
    <property type="protein sequence ID" value="OIW25231.1"/>
    <property type="molecule type" value="Genomic_DNA"/>
</dbReference>
<evidence type="ECO:0000313" key="2">
    <source>
        <dbReference type="Proteomes" id="UP000182658"/>
    </source>
</evidence>
<dbReference type="InParanoid" id="A0A1J7IC07"/>
<evidence type="ECO:0000313" key="1">
    <source>
        <dbReference type="EMBL" id="OIW25231.1"/>
    </source>
</evidence>
<organism evidence="1 2">
    <name type="scientific">Coniochaeta ligniaria NRRL 30616</name>
    <dbReference type="NCBI Taxonomy" id="1408157"/>
    <lineage>
        <taxon>Eukaryota</taxon>
        <taxon>Fungi</taxon>
        <taxon>Dikarya</taxon>
        <taxon>Ascomycota</taxon>
        <taxon>Pezizomycotina</taxon>
        <taxon>Sordariomycetes</taxon>
        <taxon>Sordariomycetidae</taxon>
        <taxon>Coniochaetales</taxon>
        <taxon>Coniochaetaceae</taxon>
        <taxon>Coniochaeta</taxon>
    </lineage>
</organism>